<evidence type="ECO:0000313" key="5">
    <source>
        <dbReference type="EMBL" id="MEQ2426489.1"/>
    </source>
</evidence>
<comment type="caution">
    <text evidence="5">The sequence shown here is derived from an EMBL/GenBank/DDBJ whole genome shotgun (WGS) entry which is preliminary data.</text>
</comment>
<dbReference type="GO" id="GO:0016798">
    <property type="term" value="F:hydrolase activity, acting on glycosyl bonds"/>
    <property type="evidence" value="ECO:0007669"/>
    <property type="project" value="UniProtKB-KW"/>
</dbReference>
<organism evidence="5 6">
    <name type="scientific">Enterocloster hominis</name>
    <name type="common">ex Hitch et al. 2024</name>
    <dbReference type="NCBI Taxonomy" id="1917870"/>
    <lineage>
        <taxon>Bacteria</taxon>
        <taxon>Bacillati</taxon>
        <taxon>Bacillota</taxon>
        <taxon>Clostridia</taxon>
        <taxon>Lachnospirales</taxon>
        <taxon>Lachnospiraceae</taxon>
        <taxon>Enterocloster</taxon>
    </lineage>
</organism>
<reference evidence="5 6" key="1">
    <citation type="submission" date="2024-03" db="EMBL/GenBank/DDBJ databases">
        <title>Human intestinal bacterial collection.</title>
        <authorList>
            <person name="Pauvert C."/>
            <person name="Hitch T.C.A."/>
            <person name="Clavel T."/>
        </authorList>
    </citation>
    <scope>NUCLEOTIDE SEQUENCE [LARGE SCALE GENOMIC DNA]</scope>
    <source>
        <strain evidence="5 6">CLA-SR-H021</strain>
    </source>
</reference>
<dbReference type="Gene3D" id="1.50.10.10">
    <property type="match status" value="1"/>
</dbReference>
<sequence length="395" mass="45973">MNYGKSEWGPVLDYVKMLHGKSQFQPQGVLPYPWEDIGPGYCYGPAFGHWDAVHIALDLLEDDPAQARYQIDNLISLQQEDGMIPSIIWMREDAPADWAPDQTHPPVWVSAADLIYGKNRDKAWLKTCADALERQVSWFEHSRRAMDGGFYYTDIKNHLWESGVDEGIRFMEVPEGEKSCVDACSHVYLMYDRLLAWQQELYGIRDRTLEEKRDGLGQYIRNVLYDRETGFFYDSWSVDCPKYRHLCLEGFWPVIVGAADPEQAGYIIERHMMNEQEFLSQHPVPTVSLQDSLYEKRMWRGPAWNSMTMWAARGCMRYGRYEEAGRLLEAALDGTSRIYSQTGCIWEFYDSLGGRPEQVQRKPQTGFNMPCRDYLGHNPLHYMAGLWEECRHAKR</sequence>
<accession>A0ABV1D7W0</accession>
<dbReference type="Pfam" id="PF22422">
    <property type="entry name" value="MGH1-like_GH"/>
    <property type="match status" value="1"/>
</dbReference>
<dbReference type="PANTHER" id="PTHR10412:SF11">
    <property type="entry name" value="MANNOSYL-OLIGOSACCHARIDE GLUCOSIDASE"/>
    <property type="match status" value="1"/>
</dbReference>
<protein>
    <submittedName>
        <fullName evidence="5">Trehalase family glycosidase</fullName>
    </submittedName>
</protein>
<dbReference type="InterPro" id="IPR004888">
    <property type="entry name" value="Glycoside_hydrolase_63"/>
</dbReference>
<evidence type="ECO:0000256" key="3">
    <source>
        <dbReference type="ARBA" id="ARBA00023295"/>
    </source>
</evidence>
<evidence type="ECO:0000259" key="4">
    <source>
        <dbReference type="Pfam" id="PF22422"/>
    </source>
</evidence>
<gene>
    <name evidence="5" type="ORF">WMQ36_16065</name>
</gene>
<keyword evidence="6" id="KW-1185">Reference proteome</keyword>
<comment type="similarity">
    <text evidence="1">Belongs to the glycosyl hydrolase 63 family.</text>
</comment>
<keyword evidence="2" id="KW-0378">Hydrolase</keyword>
<dbReference type="InterPro" id="IPR008928">
    <property type="entry name" value="6-hairpin_glycosidase_sf"/>
</dbReference>
<evidence type="ECO:0000256" key="2">
    <source>
        <dbReference type="ARBA" id="ARBA00022801"/>
    </source>
</evidence>
<name>A0ABV1D7W0_9FIRM</name>
<dbReference type="PANTHER" id="PTHR10412">
    <property type="entry name" value="MANNOSYL-OLIGOSACCHARIDE GLUCOSIDASE"/>
    <property type="match status" value="1"/>
</dbReference>
<feature type="domain" description="Mannosylglycerate hydrolase MGH1-like glycoside hydrolase" evidence="4">
    <location>
        <begin position="49"/>
        <end position="357"/>
    </location>
</feature>
<evidence type="ECO:0000256" key="1">
    <source>
        <dbReference type="ARBA" id="ARBA00010833"/>
    </source>
</evidence>
<dbReference type="Proteomes" id="UP001454086">
    <property type="component" value="Unassembled WGS sequence"/>
</dbReference>
<dbReference type="InterPro" id="IPR054491">
    <property type="entry name" value="MGH1-like_GH"/>
</dbReference>
<proteinExistence type="inferred from homology"/>
<keyword evidence="3 5" id="KW-0326">Glycosidase</keyword>
<dbReference type="EMBL" id="JBBMFM010000063">
    <property type="protein sequence ID" value="MEQ2426489.1"/>
    <property type="molecule type" value="Genomic_DNA"/>
</dbReference>
<dbReference type="RefSeq" id="WP_349118362.1">
    <property type="nucleotide sequence ID" value="NZ_JBBMFM010000063.1"/>
</dbReference>
<evidence type="ECO:0000313" key="6">
    <source>
        <dbReference type="Proteomes" id="UP001454086"/>
    </source>
</evidence>
<dbReference type="InterPro" id="IPR012341">
    <property type="entry name" value="6hp_glycosidase-like_sf"/>
</dbReference>
<dbReference type="SUPFAM" id="SSF48208">
    <property type="entry name" value="Six-hairpin glycosidases"/>
    <property type="match status" value="1"/>
</dbReference>